<evidence type="ECO:0000313" key="3">
    <source>
        <dbReference type="Proteomes" id="UP000522262"/>
    </source>
</evidence>
<organism evidence="2 3">
    <name type="scientific">Fusarium mexicanum</name>
    <dbReference type="NCBI Taxonomy" id="751941"/>
    <lineage>
        <taxon>Eukaryota</taxon>
        <taxon>Fungi</taxon>
        <taxon>Dikarya</taxon>
        <taxon>Ascomycota</taxon>
        <taxon>Pezizomycotina</taxon>
        <taxon>Sordariomycetes</taxon>
        <taxon>Hypocreomycetidae</taxon>
        <taxon>Hypocreales</taxon>
        <taxon>Nectriaceae</taxon>
        <taxon>Fusarium</taxon>
        <taxon>Fusarium fujikuroi species complex</taxon>
    </lineage>
</organism>
<gene>
    <name evidence="2" type="ORF">FMEXI_9290</name>
</gene>
<evidence type="ECO:0000256" key="1">
    <source>
        <dbReference type="SAM" id="MobiDB-lite"/>
    </source>
</evidence>
<dbReference type="AlphaFoldDB" id="A0A8H5IMM4"/>
<protein>
    <submittedName>
        <fullName evidence="2">Uncharacterized protein</fullName>
    </submittedName>
</protein>
<feature type="region of interest" description="Disordered" evidence="1">
    <location>
        <begin position="30"/>
        <end position="56"/>
    </location>
</feature>
<comment type="caution">
    <text evidence="2">The sequence shown here is derived from an EMBL/GenBank/DDBJ whole genome shotgun (WGS) entry which is preliminary data.</text>
</comment>
<accession>A0A8H5IMM4</accession>
<evidence type="ECO:0000313" key="2">
    <source>
        <dbReference type="EMBL" id="KAF5538655.1"/>
    </source>
</evidence>
<proteinExistence type="predicted"/>
<sequence>MRQHALARVPEVGASLARFWAALRDVKKIDSDQEEPKPNQRTSARARSQTSHPGYVNSEAIACSSQSDEDGPTSSFTASTGSFTAVQSPATHLPTEVYAVEVAFAAINHILLYTQDPSSNTPVEIRQPERHAIQVDDKRITAIDDGGLTLITDDGEKTKKSVVLMEAKRRLDVCEETNRPFVSDERLGQMTCEAIGARSSLRRNHELNDIFIVNTTQHYMCFFHFIITADHLKDIQVGKVPDEAIDVTATHWFNLERPSDRECIVKNVLQLAEYMRRMGERRSAFEKQ</sequence>
<feature type="compositionally biased region" description="Polar residues" evidence="1">
    <location>
        <begin position="39"/>
        <end position="52"/>
    </location>
</feature>
<keyword evidence="3" id="KW-1185">Reference proteome</keyword>
<dbReference type="Proteomes" id="UP000522262">
    <property type="component" value="Unassembled WGS sequence"/>
</dbReference>
<reference evidence="2 3" key="1">
    <citation type="submission" date="2020-05" db="EMBL/GenBank/DDBJ databases">
        <title>Identification and distribution of gene clusters putatively required for synthesis of sphingolipid metabolism inhibitors in phylogenetically diverse species of the filamentous fungus Fusarium.</title>
        <authorList>
            <person name="Kim H.-S."/>
            <person name="Busman M."/>
            <person name="Brown D.W."/>
            <person name="Divon H."/>
            <person name="Uhlig S."/>
            <person name="Proctor R.H."/>
        </authorList>
    </citation>
    <scope>NUCLEOTIDE SEQUENCE [LARGE SCALE GENOMIC DNA]</scope>
    <source>
        <strain evidence="2 3">NRRL 53147</strain>
    </source>
</reference>
<dbReference type="EMBL" id="JAAOAM010000212">
    <property type="protein sequence ID" value="KAF5538655.1"/>
    <property type="molecule type" value="Genomic_DNA"/>
</dbReference>
<name>A0A8H5IMM4_9HYPO</name>